<dbReference type="AlphaFoldDB" id="A0AA35KLS2"/>
<protein>
    <submittedName>
        <fullName evidence="1">Uncharacterized protein</fullName>
    </submittedName>
</protein>
<keyword evidence="2" id="KW-1185">Reference proteome</keyword>
<gene>
    <name evidence="1" type="ORF">PODLI_1B013646</name>
</gene>
<reference evidence="1" key="1">
    <citation type="submission" date="2022-12" db="EMBL/GenBank/DDBJ databases">
        <authorList>
            <person name="Alioto T."/>
            <person name="Alioto T."/>
            <person name="Gomez Garrido J."/>
        </authorList>
    </citation>
    <scope>NUCLEOTIDE SEQUENCE</scope>
</reference>
<dbReference type="EMBL" id="OX395132">
    <property type="protein sequence ID" value="CAI5779914.1"/>
    <property type="molecule type" value="Genomic_DNA"/>
</dbReference>
<organism evidence="1 2">
    <name type="scientific">Podarcis lilfordi</name>
    <name type="common">Lilford's wall lizard</name>
    <dbReference type="NCBI Taxonomy" id="74358"/>
    <lineage>
        <taxon>Eukaryota</taxon>
        <taxon>Metazoa</taxon>
        <taxon>Chordata</taxon>
        <taxon>Craniata</taxon>
        <taxon>Vertebrata</taxon>
        <taxon>Euteleostomi</taxon>
        <taxon>Lepidosauria</taxon>
        <taxon>Squamata</taxon>
        <taxon>Bifurcata</taxon>
        <taxon>Unidentata</taxon>
        <taxon>Episquamata</taxon>
        <taxon>Laterata</taxon>
        <taxon>Lacertibaenia</taxon>
        <taxon>Lacertidae</taxon>
        <taxon>Podarcis</taxon>
    </lineage>
</organism>
<dbReference type="Proteomes" id="UP001178461">
    <property type="component" value="Chromosome 7"/>
</dbReference>
<proteinExistence type="predicted"/>
<sequence length="69" mass="7494">MANRSRSWIASLHGAAIKDASLLQIVCFGCSSALVMSHSDVEEGARAGGKPLIYDFAYSRGQLKPLFRH</sequence>
<accession>A0AA35KLS2</accession>
<name>A0AA35KLS2_9SAUR</name>
<evidence type="ECO:0000313" key="1">
    <source>
        <dbReference type="EMBL" id="CAI5779914.1"/>
    </source>
</evidence>
<evidence type="ECO:0000313" key="2">
    <source>
        <dbReference type="Proteomes" id="UP001178461"/>
    </source>
</evidence>